<comment type="caution">
    <text evidence="1">The sequence shown here is derived from an EMBL/GenBank/DDBJ whole genome shotgun (WGS) entry which is preliminary data.</text>
</comment>
<dbReference type="EMBL" id="BSOP01000050">
    <property type="protein sequence ID" value="GLR54332.1"/>
    <property type="molecule type" value="Genomic_DNA"/>
</dbReference>
<dbReference type="Proteomes" id="UP001156702">
    <property type="component" value="Unassembled WGS sequence"/>
</dbReference>
<gene>
    <name evidence="1" type="ORF">GCM10007923_55490</name>
</gene>
<reference evidence="2" key="1">
    <citation type="journal article" date="2019" name="Int. J. Syst. Evol. Microbiol.">
        <title>The Global Catalogue of Microorganisms (GCM) 10K type strain sequencing project: providing services to taxonomists for standard genome sequencing and annotation.</title>
        <authorList>
            <consortium name="The Broad Institute Genomics Platform"/>
            <consortium name="The Broad Institute Genome Sequencing Center for Infectious Disease"/>
            <person name="Wu L."/>
            <person name="Ma J."/>
        </authorList>
    </citation>
    <scope>NUCLEOTIDE SEQUENCE [LARGE SCALE GENOMIC DNA]</scope>
    <source>
        <strain evidence="2">NBRC 102122</strain>
    </source>
</reference>
<name>A0ABQ5ZRI2_9HYPH</name>
<evidence type="ECO:0000313" key="1">
    <source>
        <dbReference type="EMBL" id="GLR54332.1"/>
    </source>
</evidence>
<keyword evidence="2" id="KW-1185">Reference proteome</keyword>
<sequence length="186" mass="20433">MRSTRIRDRAIRRAGELLKQIEPAKPGPKPEIGVGAHTELGRQVAGEKAGLSKHQQVQAIRVANISFAEVDWTLHVSVAIVDQPWRSTMNRYILLLSLILFPVEGRSQDVPGPAAAAMEGCMIYRLTHGNDGRSSLKLIEECSDDFSAYIEECMQTTNLEKSSCLLAGASAAYGTTYRVTGKYPEE</sequence>
<proteinExistence type="predicted"/>
<organism evidence="1 2">
    <name type="scientific">Shinella yambaruensis</name>
    <dbReference type="NCBI Taxonomy" id="415996"/>
    <lineage>
        <taxon>Bacteria</taxon>
        <taxon>Pseudomonadati</taxon>
        <taxon>Pseudomonadota</taxon>
        <taxon>Alphaproteobacteria</taxon>
        <taxon>Hyphomicrobiales</taxon>
        <taxon>Rhizobiaceae</taxon>
        <taxon>Shinella</taxon>
    </lineage>
</organism>
<protein>
    <recommendedName>
        <fullName evidence="3">DUF4189 domain-containing protein</fullName>
    </recommendedName>
</protein>
<evidence type="ECO:0008006" key="3">
    <source>
        <dbReference type="Google" id="ProtNLM"/>
    </source>
</evidence>
<accession>A0ABQ5ZRI2</accession>
<evidence type="ECO:0000313" key="2">
    <source>
        <dbReference type="Proteomes" id="UP001156702"/>
    </source>
</evidence>